<dbReference type="GO" id="GO:0009712">
    <property type="term" value="P:catechol-containing compound metabolic process"/>
    <property type="evidence" value="ECO:0007669"/>
    <property type="project" value="InterPro"/>
</dbReference>
<protein>
    <submittedName>
        <fullName evidence="8">Hydroxyquinol 1,2-dioxygenase</fullName>
    </submittedName>
</protein>
<comment type="cofactor">
    <cofactor evidence="1">
        <name>Fe(3+)</name>
        <dbReference type="ChEBI" id="CHEBI:29034"/>
    </cofactor>
</comment>
<keyword evidence="6" id="KW-0408">Iron</keyword>
<evidence type="ECO:0000256" key="3">
    <source>
        <dbReference type="ARBA" id="ARBA00022723"/>
    </source>
</evidence>
<dbReference type="EMBL" id="PQGA01000002">
    <property type="protein sequence ID" value="POR54980.1"/>
    <property type="molecule type" value="Genomic_DNA"/>
</dbReference>
<keyword evidence="9" id="KW-1185">Reference proteome</keyword>
<dbReference type="InterPro" id="IPR050770">
    <property type="entry name" value="Intradiol_RC_Dioxygenase"/>
</dbReference>
<evidence type="ECO:0000256" key="2">
    <source>
        <dbReference type="ARBA" id="ARBA00007825"/>
    </source>
</evidence>
<dbReference type="InterPro" id="IPR007535">
    <property type="entry name" value="Catechol_dOase_N"/>
</dbReference>
<proteinExistence type="inferred from homology"/>
<keyword evidence="5" id="KW-0560">Oxidoreductase</keyword>
<accession>A0A2S4MJQ8</accession>
<sequence>MRNLNEDTITQAVIASLNGCRDERLHTVITSLVQHLHSFARETKLTEAEWQAAIAFLTATGHITDDKRQEFILLSDVLGLSTLVTAQNHAKPAGCTEATVFGPFYVTGSPEYRSFDDISNGARGEPCFVRGQVRALDGKAITNALLEVWQADEDGHYDVQLPPGDNGAVEHRARGKLRTDADGRFAFRSILAEPYPIPHDGPVGALLSALGRHPWRPAHLHFMIQARGYETLITHVFRDGDRYLDSDAVFGVRSTLVAQWVRHRPGTAPDGSRVDVPYYTLDYDFVLNPQGSAA</sequence>
<organism evidence="8 9">
    <name type="scientific">Paraburkholderia eburnea</name>
    <dbReference type="NCBI Taxonomy" id="1189126"/>
    <lineage>
        <taxon>Bacteria</taxon>
        <taxon>Pseudomonadati</taxon>
        <taxon>Pseudomonadota</taxon>
        <taxon>Betaproteobacteria</taxon>
        <taxon>Burkholderiales</taxon>
        <taxon>Burkholderiaceae</taxon>
        <taxon>Paraburkholderia</taxon>
    </lineage>
</organism>
<keyword evidence="4 8" id="KW-0223">Dioxygenase</keyword>
<evidence type="ECO:0000313" key="9">
    <source>
        <dbReference type="Proteomes" id="UP000237381"/>
    </source>
</evidence>
<gene>
    <name evidence="8" type="ORF">B0G62_102590</name>
</gene>
<dbReference type="PROSITE" id="PS00083">
    <property type="entry name" value="INTRADIOL_DIOXYGENAS"/>
    <property type="match status" value="1"/>
</dbReference>
<comment type="caution">
    <text evidence="8">The sequence shown here is derived from an EMBL/GenBank/DDBJ whole genome shotgun (WGS) entry which is preliminary data.</text>
</comment>
<dbReference type="InterPro" id="IPR015889">
    <property type="entry name" value="Intradiol_dOase_core"/>
</dbReference>
<dbReference type="Pfam" id="PF00775">
    <property type="entry name" value="Dioxygenase_C"/>
    <property type="match status" value="1"/>
</dbReference>
<evidence type="ECO:0000256" key="5">
    <source>
        <dbReference type="ARBA" id="ARBA00023002"/>
    </source>
</evidence>
<evidence type="ECO:0000256" key="4">
    <source>
        <dbReference type="ARBA" id="ARBA00022964"/>
    </source>
</evidence>
<dbReference type="RefSeq" id="WP_103703672.1">
    <property type="nucleotide sequence ID" value="NZ_PQGA01000002.1"/>
</dbReference>
<name>A0A2S4MJQ8_9BURK</name>
<dbReference type="GO" id="GO:0008199">
    <property type="term" value="F:ferric iron binding"/>
    <property type="evidence" value="ECO:0007669"/>
    <property type="project" value="InterPro"/>
</dbReference>
<dbReference type="PANTHER" id="PTHR33711">
    <property type="entry name" value="DIOXYGENASE, PUTATIVE (AFU_ORTHOLOGUE AFUA_2G02910)-RELATED"/>
    <property type="match status" value="1"/>
</dbReference>
<dbReference type="InterPro" id="IPR000627">
    <property type="entry name" value="Intradiol_dOase_C"/>
</dbReference>
<evidence type="ECO:0000259" key="7">
    <source>
        <dbReference type="PROSITE" id="PS00083"/>
    </source>
</evidence>
<reference evidence="8 9" key="1">
    <citation type="submission" date="2018-01" db="EMBL/GenBank/DDBJ databases">
        <title>Genomic Encyclopedia of Type Strains, Phase III (KMG-III): the genomes of soil and plant-associated and newly described type strains.</title>
        <authorList>
            <person name="Whitman W."/>
        </authorList>
    </citation>
    <scope>NUCLEOTIDE SEQUENCE [LARGE SCALE GENOMIC DNA]</scope>
    <source>
        <strain evidence="8 9">JCM 18070</strain>
    </source>
</reference>
<comment type="similarity">
    <text evidence="2">Belongs to the intradiol ring-cleavage dioxygenase family.</text>
</comment>
<feature type="domain" description="Intradiol ring-cleavage dioxygenases" evidence="7">
    <location>
        <begin position="129"/>
        <end position="157"/>
    </location>
</feature>
<dbReference type="AlphaFoldDB" id="A0A2S4MJQ8"/>
<evidence type="ECO:0000256" key="1">
    <source>
        <dbReference type="ARBA" id="ARBA00001965"/>
    </source>
</evidence>
<evidence type="ECO:0000256" key="6">
    <source>
        <dbReference type="ARBA" id="ARBA00023004"/>
    </source>
</evidence>
<dbReference type="Gene3D" id="2.60.130.10">
    <property type="entry name" value="Aromatic compound dioxygenase"/>
    <property type="match status" value="1"/>
</dbReference>
<dbReference type="GO" id="GO:0018576">
    <property type="term" value="F:catechol 1,2-dioxygenase activity"/>
    <property type="evidence" value="ECO:0007669"/>
    <property type="project" value="InterPro"/>
</dbReference>
<dbReference type="CDD" id="cd03461">
    <property type="entry name" value="1_2-HQD"/>
    <property type="match status" value="1"/>
</dbReference>
<dbReference type="InterPro" id="IPR039390">
    <property type="entry name" value="1_2-HQD/HQD"/>
</dbReference>
<dbReference type="PANTHER" id="PTHR33711:SF7">
    <property type="entry name" value="INTRADIOL RING-CLEAVAGE DIOXYGENASES DOMAIN-CONTAINING PROTEIN-RELATED"/>
    <property type="match status" value="1"/>
</dbReference>
<evidence type="ECO:0000313" key="8">
    <source>
        <dbReference type="EMBL" id="POR54980.1"/>
    </source>
</evidence>
<dbReference type="Proteomes" id="UP000237381">
    <property type="component" value="Unassembled WGS sequence"/>
</dbReference>
<dbReference type="OrthoDB" id="9800887at2"/>
<keyword evidence="3" id="KW-0479">Metal-binding</keyword>
<dbReference type="Pfam" id="PF04444">
    <property type="entry name" value="Dioxygenase_N"/>
    <property type="match status" value="1"/>
</dbReference>
<dbReference type="SUPFAM" id="SSF49482">
    <property type="entry name" value="Aromatic compound dioxygenase"/>
    <property type="match status" value="1"/>
</dbReference>